<dbReference type="OrthoDB" id="9803668at2"/>
<accession>L0RZ01</accession>
<sequence>MDIVDVTAFYEAIKNNNSFIITSHIDPDGDSIGSVLALTLALLKKDKKAVPVINDDIPKKYEFLSGSNLITKRISGNYDALVAVDSSDVERLGFREGLDRYANVIINIDHHKSNTNFGNLNIVDSNASSAGEIIYGLLDGEIEIDYDIALNIFTSIVTDTGSMRYSNTTSLSLRILADLVDKGVKPNYVSRQVFEKRSISSINLLKLALDTLELSADNKVASIYITKEMLEITGALEEDIDGIINYAREIEGVEVAVLFREKEESLTKVGFRSNEWMDVSKIAEKFNGGGHLRAAGCIMKVPLEKARKIVLNTVRMYIMEGFGERCN</sequence>
<dbReference type="Proteomes" id="UP000010802">
    <property type="component" value="Chromosome"/>
</dbReference>
<feature type="domain" description="DDH" evidence="1">
    <location>
        <begin position="19"/>
        <end position="145"/>
    </location>
</feature>
<dbReference type="InterPro" id="IPR001667">
    <property type="entry name" value="DDH_dom"/>
</dbReference>
<dbReference type="RefSeq" id="WP_013778341.1">
    <property type="nucleotide sequence ID" value="NC_015519.1"/>
</dbReference>
<reference evidence="4" key="1">
    <citation type="journal article" date="2013" name="Genome Announc.">
        <title>First genome sequence of a syntrophic acetate-oxidizing bacterium, Tepidanaerobacter acetatoxydans strain Re1.</title>
        <authorList>
            <person name="Manzoor S."/>
            <person name="Bongcam-Rudloff E."/>
            <person name="Schnurer A."/>
            <person name="Muller B."/>
        </authorList>
    </citation>
    <scope>NUCLEOTIDE SEQUENCE [LARGE SCALE GENOMIC DNA]</scope>
    <source>
        <strain evidence="4">Re1</strain>
    </source>
</reference>
<dbReference type="InterPro" id="IPR051319">
    <property type="entry name" value="Oligoribo/pAp-PDE_c-di-AMP_PDE"/>
</dbReference>
<dbReference type="GO" id="GO:0003676">
    <property type="term" value="F:nucleic acid binding"/>
    <property type="evidence" value="ECO:0007669"/>
    <property type="project" value="InterPro"/>
</dbReference>
<dbReference type="Gene3D" id="3.90.1640.10">
    <property type="entry name" value="inorganic pyrophosphatase (n-terminal core)"/>
    <property type="match status" value="1"/>
</dbReference>
<dbReference type="PATRIC" id="fig|1209989.3.peg.1549"/>
<proteinExistence type="predicted"/>
<evidence type="ECO:0000259" key="1">
    <source>
        <dbReference type="Pfam" id="PF01368"/>
    </source>
</evidence>
<dbReference type="AlphaFoldDB" id="F4LU88"/>
<dbReference type="InterPro" id="IPR003156">
    <property type="entry name" value="DHHA1_dom"/>
</dbReference>
<dbReference type="InterPro" id="IPR038763">
    <property type="entry name" value="DHH_sf"/>
</dbReference>
<name>F4LU88_TEPAE</name>
<gene>
    <name evidence="3" type="ordered locus">TEPIRE1_1383</name>
</gene>
<evidence type="ECO:0000313" key="4">
    <source>
        <dbReference type="Proteomes" id="UP000010802"/>
    </source>
</evidence>
<evidence type="ECO:0000313" key="3">
    <source>
        <dbReference type="EMBL" id="CCP26121.1"/>
    </source>
</evidence>
<dbReference type="Pfam" id="PF01368">
    <property type="entry name" value="DHH"/>
    <property type="match status" value="1"/>
</dbReference>
<protein>
    <submittedName>
        <fullName evidence="3">Phosphoesterase RecJ domain protein</fullName>
    </submittedName>
</protein>
<dbReference type="HOGENOM" id="CLU_039720_0_0_9"/>
<organism evidence="3 4">
    <name type="scientific">Tepidanaerobacter acetatoxydans (strain DSM 21804 / JCM 16047 / Re1)</name>
    <dbReference type="NCBI Taxonomy" id="1209989"/>
    <lineage>
        <taxon>Bacteria</taxon>
        <taxon>Bacillati</taxon>
        <taxon>Bacillota</taxon>
        <taxon>Clostridia</taxon>
        <taxon>Thermosediminibacterales</taxon>
        <taxon>Tepidanaerobacteraceae</taxon>
        <taxon>Tepidanaerobacter</taxon>
    </lineage>
</organism>
<dbReference type="PANTHER" id="PTHR47618:SF1">
    <property type="entry name" value="BIFUNCTIONAL OLIGORIBONUCLEASE AND PAP PHOSPHATASE NRNA"/>
    <property type="match status" value="1"/>
</dbReference>
<keyword evidence="4" id="KW-1185">Reference proteome</keyword>
<dbReference type="SUPFAM" id="SSF64182">
    <property type="entry name" value="DHH phosphoesterases"/>
    <property type="match status" value="1"/>
</dbReference>
<evidence type="ECO:0000259" key="2">
    <source>
        <dbReference type="Pfam" id="PF02272"/>
    </source>
</evidence>
<dbReference type="STRING" id="1209989.TepRe1_1272"/>
<dbReference type="KEGG" id="tep:TepRe1_1272"/>
<dbReference type="EMBL" id="HF563609">
    <property type="protein sequence ID" value="CCP26121.1"/>
    <property type="molecule type" value="Genomic_DNA"/>
</dbReference>
<feature type="domain" description="DHHA1" evidence="2">
    <location>
        <begin position="237"/>
        <end position="308"/>
    </location>
</feature>
<dbReference type="eggNOG" id="COG0618">
    <property type="taxonomic scope" value="Bacteria"/>
</dbReference>
<dbReference type="KEGG" id="tae:TepiRe1_1383"/>
<dbReference type="Pfam" id="PF02272">
    <property type="entry name" value="DHHA1"/>
    <property type="match status" value="1"/>
</dbReference>
<dbReference type="Gene3D" id="3.10.310.30">
    <property type="match status" value="1"/>
</dbReference>
<accession>F4LU88</accession>
<dbReference type="PANTHER" id="PTHR47618">
    <property type="entry name" value="BIFUNCTIONAL OLIGORIBONUCLEASE AND PAP PHOSPHATASE NRNA"/>
    <property type="match status" value="1"/>
</dbReference>